<feature type="transmembrane region" description="Helical" evidence="7">
    <location>
        <begin position="240"/>
        <end position="261"/>
    </location>
</feature>
<comment type="similarity">
    <text evidence="7">Belongs to the binding-protein-dependent transport system permease family.</text>
</comment>
<dbReference type="EMBL" id="SMAI01000021">
    <property type="protein sequence ID" value="TCT00593.1"/>
    <property type="molecule type" value="Genomic_DNA"/>
</dbReference>
<keyword evidence="2 7" id="KW-0813">Transport</keyword>
<evidence type="ECO:0000256" key="5">
    <source>
        <dbReference type="ARBA" id="ARBA00022989"/>
    </source>
</evidence>
<name>A0A4R3LK35_9HYPH</name>
<dbReference type="RefSeq" id="WP_132035918.1">
    <property type="nucleotide sequence ID" value="NZ_SMAI01000021.1"/>
</dbReference>
<keyword evidence="5 7" id="KW-1133">Transmembrane helix</keyword>
<keyword evidence="10" id="KW-1185">Reference proteome</keyword>
<dbReference type="Pfam" id="PF00528">
    <property type="entry name" value="BPD_transp_1"/>
    <property type="match status" value="1"/>
</dbReference>
<evidence type="ECO:0000259" key="8">
    <source>
        <dbReference type="PROSITE" id="PS50928"/>
    </source>
</evidence>
<evidence type="ECO:0000313" key="10">
    <source>
        <dbReference type="Proteomes" id="UP000294664"/>
    </source>
</evidence>
<proteinExistence type="inferred from homology"/>
<evidence type="ECO:0000256" key="2">
    <source>
        <dbReference type="ARBA" id="ARBA00022448"/>
    </source>
</evidence>
<dbReference type="OrthoDB" id="9786495at2"/>
<sequence>MTDIQSTDTVLAAPERNGRGITLRAVVERAGPFLLTAFLIGFWEFAVRFFEVPSFLLPAPSQIVMLMYNEWSLLQMHAIATITSMVSGYLCAVFFALTISALMIRFPLMERCVMPIFVALQSVPKIAIAPLILVWVGAGFHSKLLVVTAIAFFPIIINTMTGFKQVDRGLRDVFTSVAATERQIFFQLRLPYAMPYIFAGLRIATTLAVLGAIVAEYLAASNGLGYLVLSGSFNFNTARSFAAIIALAVIGTSFFGLMTFIESRLSWKRHASSDETTRV</sequence>
<comment type="subcellular location">
    <subcellularLocation>
        <location evidence="1 7">Cell membrane</location>
        <topology evidence="1 7">Multi-pass membrane protein</topology>
    </subcellularLocation>
</comment>
<feature type="transmembrane region" description="Helical" evidence="7">
    <location>
        <begin position="76"/>
        <end position="104"/>
    </location>
</feature>
<dbReference type="PANTHER" id="PTHR30151">
    <property type="entry name" value="ALKANE SULFONATE ABC TRANSPORTER-RELATED, MEMBRANE SUBUNIT"/>
    <property type="match status" value="1"/>
</dbReference>
<feature type="transmembrane region" description="Helical" evidence="7">
    <location>
        <begin position="33"/>
        <end position="56"/>
    </location>
</feature>
<dbReference type="SUPFAM" id="SSF161098">
    <property type="entry name" value="MetI-like"/>
    <property type="match status" value="1"/>
</dbReference>
<keyword evidence="6 7" id="KW-0472">Membrane</keyword>
<reference evidence="9 10" key="1">
    <citation type="submission" date="2019-03" db="EMBL/GenBank/DDBJ databases">
        <title>Genomic Encyclopedia of Type Strains, Phase IV (KMG-IV): sequencing the most valuable type-strain genomes for metagenomic binning, comparative biology and taxonomic classification.</title>
        <authorList>
            <person name="Goeker M."/>
        </authorList>
    </citation>
    <scope>NUCLEOTIDE SEQUENCE [LARGE SCALE GENOMIC DNA]</scope>
    <source>
        <strain evidence="9 10">DSM 9035</strain>
    </source>
</reference>
<evidence type="ECO:0000256" key="7">
    <source>
        <dbReference type="RuleBase" id="RU363032"/>
    </source>
</evidence>
<dbReference type="InterPro" id="IPR000515">
    <property type="entry name" value="MetI-like"/>
</dbReference>
<organism evidence="9 10">
    <name type="scientific">Aquabacter spiritensis</name>
    <dbReference type="NCBI Taxonomy" id="933073"/>
    <lineage>
        <taxon>Bacteria</taxon>
        <taxon>Pseudomonadati</taxon>
        <taxon>Pseudomonadota</taxon>
        <taxon>Alphaproteobacteria</taxon>
        <taxon>Hyphomicrobiales</taxon>
        <taxon>Xanthobacteraceae</taxon>
        <taxon>Aquabacter</taxon>
    </lineage>
</organism>
<dbReference type="Proteomes" id="UP000294664">
    <property type="component" value="Unassembled WGS sequence"/>
</dbReference>
<keyword evidence="4 7" id="KW-0812">Transmembrane</keyword>
<protein>
    <submittedName>
        <fullName evidence="9">NitT/TauT family transport system permease protein</fullName>
    </submittedName>
</protein>
<feature type="transmembrane region" description="Helical" evidence="7">
    <location>
        <begin position="116"/>
        <end position="138"/>
    </location>
</feature>
<evidence type="ECO:0000256" key="6">
    <source>
        <dbReference type="ARBA" id="ARBA00023136"/>
    </source>
</evidence>
<evidence type="ECO:0000256" key="3">
    <source>
        <dbReference type="ARBA" id="ARBA00022475"/>
    </source>
</evidence>
<dbReference type="InterPro" id="IPR035906">
    <property type="entry name" value="MetI-like_sf"/>
</dbReference>
<dbReference type="GO" id="GO:0055085">
    <property type="term" value="P:transmembrane transport"/>
    <property type="evidence" value="ECO:0007669"/>
    <property type="project" value="InterPro"/>
</dbReference>
<dbReference type="PROSITE" id="PS50928">
    <property type="entry name" value="ABC_TM1"/>
    <property type="match status" value="1"/>
</dbReference>
<dbReference type="AlphaFoldDB" id="A0A4R3LK35"/>
<dbReference type="CDD" id="cd06261">
    <property type="entry name" value="TM_PBP2"/>
    <property type="match status" value="1"/>
</dbReference>
<gene>
    <name evidence="9" type="ORF">EDC64_12113</name>
</gene>
<dbReference type="GO" id="GO:0005886">
    <property type="term" value="C:plasma membrane"/>
    <property type="evidence" value="ECO:0007669"/>
    <property type="project" value="UniProtKB-SubCell"/>
</dbReference>
<feature type="transmembrane region" description="Helical" evidence="7">
    <location>
        <begin position="196"/>
        <end position="220"/>
    </location>
</feature>
<comment type="caution">
    <text evidence="9">The sequence shown here is derived from an EMBL/GenBank/DDBJ whole genome shotgun (WGS) entry which is preliminary data.</text>
</comment>
<dbReference type="Gene3D" id="1.10.3720.10">
    <property type="entry name" value="MetI-like"/>
    <property type="match status" value="1"/>
</dbReference>
<dbReference type="PANTHER" id="PTHR30151:SF20">
    <property type="entry name" value="ABC TRANSPORTER PERMEASE PROTEIN HI_0355-RELATED"/>
    <property type="match status" value="1"/>
</dbReference>
<accession>A0A4R3LK35</accession>
<feature type="transmembrane region" description="Helical" evidence="7">
    <location>
        <begin position="144"/>
        <end position="163"/>
    </location>
</feature>
<feature type="domain" description="ABC transmembrane type-1" evidence="8">
    <location>
        <begin position="78"/>
        <end position="262"/>
    </location>
</feature>
<evidence type="ECO:0000256" key="1">
    <source>
        <dbReference type="ARBA" id="ARBA00004651"/>
    </source>
</evidence>
<keyword evidence="3" id="KW-1003">Cell membrane</keyword>
<evidence type="ECO:0000313" key="9">
    <source>
        <dbReference type="EMBL" id="TCT00593.1"/>
    </source>
</evidence>
<evidence type="ECO:0000256" key="4">
    <source>
        <dbReference type="ARBA" id="ARBA00022692"/>
    </source>
</evidence>